<organism evidence="1 2">
    <name type="scientific">Amylocarpus encephaloides</name>
    <dbReference type="NCBI Taxonomy" id="45428"/>
    <lineage>
        <taxon>Eukaryota</taxon>
        <taxon>Fungi</taxon>
        <taxon>Dikarya</taxon>
        <taxon>Ascomycota</taxon>
        <taxon>Pezizomycotina</taxon>
        <taxon>Leotiomycetes</taxon>
        <taxon>Helotiales</taxon>
        <taxon>Helotiales incertae sedis</taxon>
        <taxon>Amylocarpus</taxon>
    </lineage>
</organism>
<comment type="caution">
    <text evidence="1">The sequence shown here is derived from an EMBL/GenBank/DDBJ whole genome shotgun (WGS) entry which is preliminary data.</text>
</comment>
<evidence type="ECO:0000313" key="2">
    <source>
        <dbReference type="Proteomes" id="UP000824998"/>
    </source>
</evidence>
<keyword evidence="2" id="KW-1185">Reference proteome</keyword>
<accession>A0A9P7YK74</accession>
<dbReference type="Proteomes" id="UP000824998">
    <property type="component" value="Unassembled WGS sequence"/>
</dbReference>
<proteinExistence type="predicted"/>
<reference evidence="1" key="1">
    <citation type="journal article" date="2021" name="IMA Fungus">
        <title>Genomic characterization of three marine fungi, including Emericellopsis atlantica sp. nov. with signatures of a generalist lifestyle and marine biomass degradation.</title>
        <authorList>
            <person name="Hagestad O.C."/>
            <person name="Hou L."/>
            <person name="Andersen J.H."/>
            <person name="Hansen E.H."/>
            <person name="Altermark B."/>
            <person name="Li C."/>
            <person name="Kuhnert E."/>
            <person name="Cox R.J."/>
            <person name="Crous P.W."/>
            <person name="Spatafora J.W."/>
            <person name="Lail K."/>
            <person name="Amirebrahimi M."/>
            <person name="Lipzen A."/>
            <person name="Pangilinan J."/>
            <person name="Andreopoulos W."/>
            <person name="Hayes R.D."/>
            <person name="Ng V."/>
            <person name="Grigoriev I.V."/>
            <person name="Jackson S.A."/>
            <person name="Sutton T.D.S."/>
            <person name="Dobson A.D.W."/>
            <person name="Rama T."/>
        </authorList>
    </citation>
    <scope>NUCLEOTIDE SEQUENCE</scope>
    <source>
        <strain evidence="1">TRa018bII</strain>
    </source>
</reference>
<sequence length="156" mass="17803">MQVPVRPRTCCRGRSVSLRSSCFFQRQLCPLNPQCPSWFIFSVGSYIVLYTARRVSRDTNSFIERYEKSGCNARGTTRNHSGFSSRMIGQQTIMIWHETCRFPPALEMPHIVLVSNGIKPNLLELIILRAAITGCSDCVCPQHCTRCASPSTWEWR</sequence>
<evidence type="ECO:0000313" key="1">
    <source>
        <dbReference type="EMBL" id="KAG9235116.1"/>
    </source>
</evidence>
<dbReference type="EMBL" id="MU251441">
    <property type="protein sequence ID" value="KAG9235116.1"/>
    <property type="molecule type" value="Genomic_DNA"/>
</dbReference>
<dbReference type="AlphaFoldDB" id="A0A9P7YK74"/>
<protein>
    <submittedName>
        <fullName evidence="1">Uncharacterized protein</fullName>
    </submittedName>
</protein>
<gene>
    <name evidence="1" type="ORF">BJ875DRAFT_281622</name>
</gene>
<name>A0A9P7YK74_9HELO</name>